<protein>
    <submittedName>
        <fullName evidence="2">Uncharacterized protein LOC111109478</fullName>
    </submittedName>
</protein>
<proteinExistence type="predicted"/>
<dbReference type="GeneID" id="111109478"/>
<dbReference type="OrthoDB" id="6117924at2759"/>
<organism evidence="1 2">
    <name type="scientific">Crassostrea virginica</name>
    <name type="common">Eastern oyster</name>
    <dbReference type="NCBI Taxonomy" id="6565"/>
    <lineage>
        <taxon>Eukaryota</taxon>
        <taxon>Metazoa</taxon>
        <taxon>Spiralia</taxon>
        <taxon>Lophotrochozoa</taxon>
        <taxon>Mollusca</taxon>
        <taxon>Bivalvia</taxon>
        <taxon>Autobranchia</taxon>
        <taxon>Pteriomorphia</taxon>
        <taxon>Ostreida</taxon>
        <taxon>Ostreoidea</taxon>
        <taxon>Ostreidae</taxon>
        <taxon>Crassostrea</taxon>
    </lineage>
</organism>
<evidence type="ECO:0000313" key="1">
    <source>
        <dbReference type="Proteomes" id="UP000694844"/>
    </source>
</evidence>
<name>A0A8B8BEW2_CRAVI</name>
<dbReference type="Proteomes" id="UP000694844">
    <property type="component" value="Chromosome 8"/>
</dbReference>
<sequence length="127" mass="14011">MEVLQNSLYLPTLLTNLRRKDQIGEEAVNELLGLDKGGAIQKLLDLLKSKDPPGDRSMSDALLETNPDVAERVGLGSLPAAADCQNSSEHSHIVKSYHAILKISTNRHIHADESLLRHSRNKYSAFV</sequence>
<reference evidence="2" key="1">
    <citation type="submission" date="2025-08" db="UniProtKB">
        <authorList>
            <consortium name="RefSeq"/>
        </authorList>
    </citation>
    <scope>IDENTIFICATION</scope>
    <source>
        <tissue evidence="2">Whole sample</tissue>
    </source>
</reference>
<gene>
    <name evidence="2" type="primary">LOC111109478</name>
</gene>
<dbReference type="AlphaFoldDB" id="A0A8B8BEW2"/>
<accession>A0A8B8BEW2</accession>
<evidence type="ECO:0000313" key="2">
    <source>
        <dbReference type="RefSeq" id="XP_022301319.1"/>
    </source>
</evidence>
<dbReference type="RefSeq" id="XP_022301319.1">
    <property type="nucleotide sequence ID" value="XM_022445611.1"/>
</dbReference>
<keyword evidence="1" id="KW-1185">Reference proteome</keyword>
<dbReference type="KEGG" id="cvn:111109478"/>